<dbReference type="STRING" id="266117.Rxyl_1855"/>
<dbReference type="OrthoDB" id="9815126at2"/>
<proteinExistence type="predicted"/>
<protein>
    <submittedName>
        <fullName evidence="1">Endoribonuclease L-PSP</fullName>
    </submittedName>
</protein>
<keyword evidence="2" id="KW-1185">Reference proteome</keyword>
<dbReference type="Pfam" id="PF01042">
    <property type="entry name" value="Ribonuc_L-PSP"/>
    <property type="match status" value="1"/>
</dbReference>
<dbReference type="InterPro" id="IPR035959">
    <property type="entry name" value="RutC-like_sf"/>
</dbReference>
<organism evidence="1 2">
    <name type="scientific">Rubrobacter xylanophilus (strain DSM 9941 / JCM 11954 / NBRC 16129 / PRD-1)</name>
    <dbReference type="NCBI Taxonomy" id="266117"/>
    <lineage>
        <taxon>Bacteria</taxon>
        <taxon>Bacillati</taxon>
        <taxon>Actinomycetota</taxon>
        <taxon>Rubrobacteria</taxon>
        <taxon>Rubrobacterales</taxon>
        <taxon>Rubrobacteraceae</taxon>
        <taxon>Rubrobacter</taxon>
    </lineage>
</organism>
<accession>Q1AUW9</accession>
<dbReference type="Gene3D" id="3.30.1330.40">
    <property type="entry name" value="RutC-like"/>
    <property type="match status" value="1"/>
</dbReference>
<gene>
    <name evidence="1" type="ordered locus">Rxyl_1855</name>
</gene>
<dbReference type="PANTHER" id="PTHR43857">
    <property type="entry name" value="BLR7761 PROTEIN"/>
    <property type="match status" value="1"/>
</dbReference>
<dbReference type="SUPFAM" id="SSF55298">
    <property type="entry name" value="YjgF-like"/>
    <property type="match status" value="1"/>
</dbReference>
<dbReference type="PANTHER" id="PTHR43857:SF1">
    <property type="entry name" value="YJGH FAMILY PROTEIN"/>
    <property type="match status" value="1"/>
</dbReference>
<dbReference type="KEGG" id="rxy:Rxyl_1855"/>
<reference evidence="1 2" key="1">
    <citation type="submission" date="2006-06" db="EMBL/GenBank/DDBJ databases">
        <title>Complete sequence of Rubrobacter xylanophilus DSM 9941.</title>
        <authorList>
            <consortium name="US DOE Joint Genome Institute"/>
            <person name="Copeland A."/>
            <person name="Lucas S."/>
            <person name="Lapidus A."/>
            <person name="Barry K."/>
            <person name="Detter J.C."/>
            <person name="Glavina del Rio T."/>
            <person name="Hammon N."/>
            <person name="Israni S."/>
            <person name="Dalin E."/>
            <person name="Tice H."/>
            <person name="Pitluck S."/>
            <person name="Munk A.C."/>
            <person name="Brettin T."/>
            <person name="Bruce D."/>
            <person name="Han C."/>
            <person name="Tapia R."/>
            <person name="Gilna P."/>
            <person name="Schmutz J."/>
            <person name="Larimer F."/>
            <person name="Land M."/>
            <person name="Hauser L."/>
            <person name="Kyrpides N."/>
            <person name="Lykidis A."/>
            <person name="da Costa M.S."/>
            <person name="Rainey F.A."/>
            <person name="Empadinhas N."/>
            <person name="Jolivet E."/>
            <person name="Battista J.R."/>
            <person name="Richardson P."/>
        </authorList>
    </citation>
    <scope>NUCLEOTIDE SEQUENCE [LARGE SCALE GENOMIC DNA]</scope>
    <source>
        <strain evidence="2">DSM 9941 / NBRC 16129 / PRD-1</strain>
    </source>
</reference>
<dbReference type="InterPro" id="IPR006175">
    <property type="entry name" value="YjgF/YER057c/UK114"/>
</dbReference>
<dbReference type="RefSeq" id="WP_011564825.1">
    <property type="nucleotide sequence ID" value="NC_008148.1"/>
</dbReference>
<dbReference type="EMBL" id="CP000386">
    <property type="protein sequence ID" value="ABG04809.1"/>
    <property type="molecule type" value="Genomic_DNA"/>
</dbReference>
<dbReference type="eggNOG" id="COG0251">
    <property type="taxonomic scope" value="Bacteria"/>
</dbReference>
<dbReference type="HOGENOM" id="CLU_100715_4_5_11"/>
<dbReference type="PhylomeDB" id="Q1AUW9"/>
<name>Q1AUW9_RUBXD</name>
<evidence type="ECO:0000313" key="1">
    <source>
        <dbReference type="EMBL" id="ABG04809.1"/>
    </source>
</evidence>
<evidence type="ECO:0000313" key="2">
    <source>
        <dbReference type="Proteomes" id="UP000006637"/>
    </source>
</evidence>
<dbReference type="AlphaFoldDB" id="Q1AUW9"/>
<dbReference type="Proteomes" id="UP000006637">
    <property type="component" value="Chromosome"/>
</dbReference>
<sequence length="141" mass="15937">MQIQRFRKFKTKDFYPSEMGEPEHHIDNEFSMVVRAGNQIFMRGQTGFDLEGNFHGEGDAAKQADNACRCIKQLLKEAGASIDDVCKITVYVTDRKYRNEVYRVIADHFRGVFPCSTGLVVDGLALPEMLVEIDVEAVVSD</sequence>